<dbReference type="InterPro" id="IPR036523">
    <property type="entry name" value="SurE-like_sf"/>
</dbReference>
<dbReference type="Pfam" id="PF01975">
    <property type="entry name" value="SurE"/>
    <property type="match status" value="1"/>
</dbReference>
<dbReference type="InterPro" id="IPR027746">
    <property type="entry name" value="TTL"/>
</dbReference>
<dbReference type="PANTHER" id="PTHR47551">
    <property type="entry name" value="TUBULIN--TYROSINE LIGASE PBY1-RELATED"/>
    <property type="match status" value="1"/>
</dbReference>
<dbReference type="InterPro" id="IPR002828">
    <property type="entry name" value="SurE-like_Pase/nucleotidase"/>
</dbReference>
<sequence length="114" mass="12838">MKVLLTNDDGPPNSKVSPYIFAFYQKMRDLGWDVKVVIPSSQKSWIGKAFHITEVTKGRYFYPTKPGASRATMVRARRPETSRPLKEGEVGEWVLLDGVMIIPNVQVAVPADIF</sequence>
<dbReference type="Proteomes" id="UP001215598">
    <property type="component" value="Unassembled WGS sequence"/>
</dbReference>
<evidence type="ECO:0000313" key="2">
    <source>
        <dbReference type="EMBL" id="KAJ7786336.1"/>
    </source>
</evidence>
<dbReference type="GO" id="GO:0016787">
    <property type="term" value="F:hydrolase activity"/>
    <property type="evidence" value="ECO:0007669"/>
    <property type="project" value="InterPro"/>
</dbReference>
<name>A0AAD7KI94_9AGAR</name>
<gene>
    <name evidence="2" type="ORF">B0H16DRAFT_1490110</name>
</gene>
<accession>A0AAD7KI94</accession>
<protein>
    <recommendedName>
        <fullName evidence="1">Survival protein SurE-like phosphatase/nucleotidase domain-containing protein</fullName>
    </recommendedName>
</protein>
<evidence type="ECO:0000313" key="3">
    <source>
        <dbReference type="Proteomes" id="UP001215598"/>
    </source>
</evidence>
<feature type="domain" description="Survival protein SurE-like phosphatase/nucleotidase" evidence="1">
    <location>
        <begin position="3"/>
        <end position="56"/>
    </location>
</feature>
<proteinExistence type="predicted"/>
<dbReference type="PANTHER" id="PTHR47551:SF1">
    <property type="entry name" value="TUBULIN--TYROSINE LIGASE PBY1-RELATED"/>
    <property type="match status" value="1"/>
</dbReference>
<evidence type="ECO:0000259" key="1">
    <source>
        <dbReference type="Pfam" id="PF01975"/>
    </source>
</evidence>
<organism evidence="2 3">
    <name type="scientific">Mycena metata</name>
    <dbReference type="NCBI Taxonomy" id="1033252"/>
    <lineage>
        <taxon>Eukaryota</taxon>
        <taxon>Fungi</taxon>
        <taxon>Dikarya</taxon>
        <taxon>Basidiomycota</taxon>
        <taxon>Agaricomycotina</taxon>
        <taxon>Agaricomycetes</taxon>
        <taxon>Agaricomycetidae</taxon>
        <taxon>Agaricales</taxon>
        <taxon>Marasmiineae</taxon>
        <taxon>Mycenaceae</taxon>
        <taxon>Mycena</taxon>
    </lineage>
</organism>
<reference evidence="2" key="1">
    <citation type="submission" date="2023-03" db="EMBL/GenBank/DDBJ databases">
        <title>Massive genome expansion in bonnet fungi (Mycena s.s.) driven by repeated elements and novel gene families across ecological guilds.</title>
        <authorList>
            <consortium name="Lawrence Berkeley National Laboratory"/>
            <person name="Harder C.B."/>
            <person name="Miyauchi S."/>
            <person name="Viragh M."/>
            <person name="Kuo A."/>
            <person name="Thoen E."/>
            <person name="Andreopoulos B."/>
            <person name="Lu D."/>
            <person name="Skrede I."/>
            <person name="Drula E."/>
            <person name="Henrissat B."/>
            <person name="Morin E."/>
            <person name="Kohler A."/>
            <person name="Barry K."/>
            <person name="LaButti K."/>
            <person name="Morin E."/>
            <person name="Salamov A."/>
            <person name="Lipzen A."/>
            <person name="Mereny Z."/>
            <person name="Hegedus B."/>
            <person name="Baldrian P."/>
            <person name="Stursova M."/>
            <person name="Weitz H."/>
            <person name="Taylor A."/>
            <person name="Grigoriev I.V."/>
            <person name="Nagy L.G."/>
            <person name="Martin F."/>
            <person name="Kauserud H."/>
        </authorList>
    </citation>
    <scope>NUCLEOTIDE SEQUENCE</scope>
    <source>
        <strain evidence="2">CBHHK182m</strain>
    </source>
</reference>
<dbReference type="GO" id="GO:0000932">
    <property type="term" value="C:P-body"/>
    <property type="evidence" value="ECO:0007669"/>
    <property type="project" value="TreeGrafter"/>
</dbReference>
<dbReference type="AlphaFoldDB" id="A0AAD7KI94"/>
<comment type="caution">
    <text evidence="2">The sequence shown here is derived from an EMBL/GenBank/DDBJ whole genome shotgun (WGS) entry which is preliminary data.</text>
</comment>
<dbReference type="Gene3D" id="3.40.1210.10">
    <property type="entry name" value="Survival protein SurE-like phosphatase/nucleotidase"/>
    <property type="match status" value="1"/>
</dbReference>
<dbReference type="EMBL" id="JARKIB010000001">
    <property type="protein sequence ID" value="KAJ7786336.1"/>
    <property type="molecule type" value="Genomic_DNA"/>
</dbReference>
<keyword evidence="3" id="KW-1185">Reference proteome</keyword>
<dbReference type="SUPFAM" id="SSF64167">
    <property type="entry name" value="SurE-like"/>
    <property type="match status" value="1"/>
</dbReference>